<evidence type="ECO:0000313" key="3">
    <source>
        <dbReference type="EMBL" id="KAK0571709.1"/>
    </source>
</evidence>
<keyword evidence="2" id="KW-1133">Transmembrane helix</keyword>
<sequence>MKTRKQLVSIKRVVFAFAGFFFFICCKAASYSSPESTFTSKAADSYKQLGIKETDYNNGYGSKLMMKPNKESDHPNKKPTASRAYKKPQEAIHLGNVERAGNDHELISQLKKANKGVYGGGDLLHPRNKKGAASSLITSSSPFLSIAFRAVTIGLLVFVIF</sequence>
<evidence type="ECO:0000256" key="2">
    <source>
        <dbReference type="SAM" id="Phobius"/>
    </source>
</evidence>
<protein>
    <submittedName>
        <fullName evidence="3">Uncharacterized protein</fullName>
    </submittedName>
</protein>
<reference evidence="3" key="1">
    <citation type="journal article" date="2022" name="Plant J.">
        <title>Strategies of tolerance reflected in two North American maple genomes.</title>
        <authorList>
            <person name="McEvoy S.L."/>
            <person name="Sezen U.U."/>
            <person name="Trouern-Trend A."/>
            <person name="McMahon S.M."/>
            <person name="Schaberg P.G."/>
            <person name="Yang J."/>
            <person name="Wegrzyn J.L."/>
            <person name="Swenson N.G."/>
        </authorList>
    </citation>
    <scope>NUCLEOTIDE SEQUENCE</scope>
    <source>
        <strain evidence="3">NS2018</strain>
    </source>
</reference>
<proteinExistence type="predicted"/>
<dbReference type="EMBL" id="JAUESC010000388">
    <property type="protein sequence ID" value="KAK0571709.1"/>
    <property type="molecule type" value="Genomic_DNA"/>
</dbReference>
<keyword evidence="2" id="KW-0472">Membrane</keyword>
<dbReference type="Proteomes" id="UP001168877">
    <property type="component" value="Unassembled WGS sequence"/>
</dbReference>
<reference evidence="3" key="2">
    <citation type="submission" date="2023-06" db="EMBL/GenBank/DDBJ databases">
        <authorList>
            <person name="Swenson N.G."/>
            <person name="Wegrzyn J.L."/>
            <person name="Mcevoy S.L."/>
        </authorList>
    </citation>
    <scope>NUCLEOTIDE SEQUENCE</scope>
    <source>
        <strain evidence="3">NS2018</strain>
        <tissue evidence="3">Leaf</tissue>
    </source>
</reference>
<feature type="transmembrane region" description="Helical" evidence="2">
    <location>
        <begin position="143"/>
        <end position="160"/>
    </location>
</feature>
<evidence type="ECO:0000313" key="4">
    <source>
        <dbReference type="Proteomes" id="UP001168877"/>
    </source>
</evidence>
<keyword evidence="4" id="KW-1185">Reference proteome</keyword>
<keyword evidence="2" id="KW-0812">Transmembrane</keyword>
<accession>A0AA39RDP8</accession>
<comment type="caution">
    <text evidence="3">The sequence shown here is derived from an EMBL/GenBank/DDBJ whole genome shotgun (WGS) entry which is preliminary data.</text>
</comment>
<feature type="region of interest" description="Disordered" evidence="1">
    <location>
        <begin position="64"/>
        <end position="85"/>
    </location>
</feature>
<name>A0AA39RDP8_ACESA</name>
<dbReference type="AlphaFoldDB" id="A0AA39RDP8"/>
<evidence type="ECO:0000256" key="1">
    <source>
        <dbReference type="SAM" id="MobiDB-lite"/>
    </source>
</evidence>
<organism evidence="3 4">
    <name type="scientific">Acer saccharum</name>
    <name type="common">Sugar maple</name>
    <dbReference type="NCBI Taxonomy" id="4024"/>
    <lineage>
        <taxon>Eukaryota</taxon>
        <taxon>Viridiplantae</taxon>
        <taxon>Streptophyta</taxon>
        <taxon>Embryophyta</taxon>
        <taxon>Tracheophyta</taxon>
        <taxon>Spermatophyta</taxon>
        <taxon>Magnoliopsida</taxon>
        <taxon>eudicotyledons</taxon>
        <taxon>Gunneridae</taxon>
        <taxon>Pentapetalae</taxon>
        <taxon>rosids</taxon>
        <taxon>malvids</taxon>
        <taxon>Sapindales</taxon>
        <taxon>Sapindaceae</taxon>
        <taxon>Hippocastanoideae</taxon>
        <taxon>Acereae</taxon>
        <taxon>Acer</taxon>
    </lineage>
</organism>
<gene>
    <name evidence="3" type="ORF">LWI29_020289</name>
</gene>